<dbReference type="Gene3D" id="1.25.40.10">
    <property type="entry name" value="Tetratricopeptide repeat domain"/>
    <property type="match status" value="1"/>
</dbReference>
<evidence type="ECO:0000256" key="1">
    <source>
        <dbReference type="ARBA" id="ARBA00004240"/>
    </source>
</evidence>
<reference evidence="12" key="1">
    <citation type="submission" date="2025-08" db="UniProtKB">
        <authorList>
            <consortium name="Ensembl"/>
        </authorList>
    </citation>
    <scope>IDENTIFICATION</scope>
</reference>
<evidence type="ECO:0000256" key="7">
    <source>
        <dbReference type="ARBA" id="ARBA00023230"/>
    </source>
</evidence>
<sequence>MVSADHVAHKILTYIPYVLVLIDLRYEGVKCNRDGGVDNHMEMGKKLLAAGQLADALSHFHAAVDRDPNNYMAYYRRATVFLAMGKSKSALPDLSRVIELKPDFTSARLQRGNLLLKQGKLDEAESDFKKVLKSNPTNKEEMEAQSQLTKSDEIQRLVALAHSSFSNQDYMTAAAQLDTVIETCVWDVTSREMRAECFIQMGEMGKAISDLKAASKLKSDNTPAFYKLSTIYYNLGDHEMSLNEVRECLKLDPDHKQCYSHYKQVKKLNKQIQSAEELIQDCILVLYEEAVSKYEGVMKTEPNVHHFSHLAKERICHALSQAQQASRAVSVCSEVLQSDPENVNVLKDRAEAYIQEEQYEDAIRDFETAAKHSENDRQIKEGMERAQRLLKQSRKKDYYKILGVKRTAQKKEIIKAYRKLAQQWHPDNFQDPAEKKKAEQKFIDIAQAKEVLTDPEMRTKFDHGEDPMDPESQQGHHHPFQGGFHGFQGFNPFGSGPFNFKFGFN</sequence>
<dbReference type="PANTHER" id="PTHR44140">
    <property type="entry name" value="LD25575P"/>
    <property type="match status" value="1"/>
</dbReference>
<keyword evidence="7" id="KW-0834">Unfolded protein response</keyword>
<dbReference type="Pfam" id="PF13432">
    <property type="entry name" value="TPR_16"/>
    <property type="match status" value="1"/>
</dbReference>
<dbReference type="GO" id="GO:0051787">
    <property type="term" value="F:misfolded protein binding"/>
    <property type="evidence" value="ECO:0007669"/>
    <property type="project" value="TreeGrafter"/>
</dbReference>
<dbReference type="Proteomes" id="UP000261640">
    <property type="component" value="Unplaced"/>
</dbReference>
<keyword evidence="2" id="KW-0732">Signal</keyword>
<dbReference type="GO" id="GO:0034975">
    <property type="term" value="P:protein folding in endoplasmic reticulum"/>
    <property type="evidence" value="ECO:0007669"/>
    <property type="project" value="TreeGrafter"/>
</dbReference>
<feature type="repeat" description="TPR" evidence="9">
    <location>
        <begin position="343"/>
        <end position="376"/>
    </location>
</feature>
<dbReference type="Pfam" id="PF14559">
    <property type="entry name" value="TPR_19"/>
    <property type="match status" value="1"/>
</dbReference>
<keyword evidence="4 9" id="KW-0802">TPR repeat</keyword>
<dbReference type="SUPFAM" id="SSF46565">
    <property type="entry name" value="Chaperone J-domain"/>
    <property type="match status" value="1"/>
</dbReference>
<dbReference type="PROSITE" id="PS50005">
    <property type="entry name" value="TPR"/>
    <property type="match status" value="5"/>
</dbReference>
<feature type="repeat" description="TPR" evidence="9">
    <location>
        <begin position="222"/>
        <end position="255"/>
    </location>
</feature>
<dbReference type="FunCoup" id="A0A7N8WQF7">
    <property type="interactions" value="1442"/>
</dbReference>
<dbReference type="GO" id="GO:0006986">
    <property type="term" value="P:response to unfolded protein"/>
    <property type="evidence" value="ECO:0007669"/>
    <property type="project" value="UniProtKB-KW"/>
</dbReference>
<dbReference type="GO" id="GO:0051087">
    <property type="term" value="F:protein-folding chaperone binding"/>
    <property type="evidence" value="ECO:0007669"/>
    <property type="project" value="TreeGrafter"/>
</dbReference>
<evidence type="ECO:0000256" key="9">
    <source>
        <dbReference type="PROSITE-ProRule" id="PRU00339"/>
    </source>
</evidence>
<keyword evidence="13" id="KW-1185">Reference proteome</keyword>
<proteinExistence type="predicted"/>
<dbReference type="PROSITE" id="PS50076">
    <property type="entry name" value="DNAJ_2"/>
    <property type="match status" value="1"/>
</dbReference>
<dbReference type="SMART" id="SM00271">
    <property type="entry name" value="DnaJ"/>
    <property type="match status" value="1"/>
</dbReference>
<dbReference type="GeneTree" id="ENSGT00940000165805"/>
<evidence type="ECO:0000256" key="8">
    <source>
        <dbReference type="ARBA" id="ARBA00039409"/>
    </source>
</evidence>
<name>A0A7N8WQF7_9TELE</name>
<dbReference type="InterPro" id="IPR011990">
    <property type="entry name" value="TPR-like_helical_dom_sf"/>
</dbReference>
<dbReference type="FunFam" id="1.10.287.110:FF:000015">
    <property type="entry name" value="dnaJ homolog subfamily C member 3"/>
    <property type="match status" value="1"/>
</dbReference>
<feature type="repeat" description="TPR" evidence="9">
    <location>
        <begin position="37"/>
        <end position="70"/>
    </location>
</feature>
<dbReference type="InterPro" id="IPR019734">
    <property type="entry name" value="TPR_rpt"/>
</dbReference>
<dbReference type="GO" id="GO:0005783">
    <property type="term" value="C:endoplasmic reticulum"/>
    <property type="evidence" value="ECO:0007669"/>
    <property type="project" value="UniProtKB-SubCell"/>
</dbReference>
<evidence type="ECO:0000313" key="12">
    <source>
        <dbReference type="Ensembl" id="ENSMAMP00000040786.1"/>
    </source>
</evidence>
<evidence type="ECO:0000256" key="5">
    <source>
        <dbReference type="ARBA" id="ARBA00022824"/>
    </source>
</evidence>
<dbReference type="CDD" id="cd06257">
    <property type="entry name" value="DnaJ"/>
    <property type="match status" value="1"/>
</dbReference>
<dbReference type="Pfam" id="PF13181">
    <property type="entry name" value="TPR_8"/>
    <property type="match status" value="1"/>
</dbReference>
<protein>
    <recommendedName>
        <fullName evidence="8">DnaJ homolog subfamily C member 3</fullName>
    </recommendedName>
</protein>
<comment type="subcellular location">
    <subcellularLocation>
        <location evidence="1">Endoplasmic reticulum</location>
    </subcellularLocation>
</comment>
<dbReference type="InParanoid" id="A0A7N8WQF7"/>
<evidence type="ECO:0000313" key="13">
    <source>
        <dbReference type="Proteomes" id="UP000261640"/>
    </source>
</evidence>
<feature type="domain" description="J" evidence="11">
    <location>
        <begin position="397"/>
        <end position="465"/>
    </location>
</feature>
<evidence type="ECO:0000256" key="3">
    <source>
        <dbReference type="ARBA" id="ARBA00022737"/>
    </source>
</evidence>
<organism evidence="12 13">
    <name type="scientific">Mastacembelus armatus</name>
    <name type="common">zig-zag eel</name>
    <dbReference type="NCBI Taxonomy" id="205130"/>
    <lineage>
        <taxon>Eukaryota</taxon>
        <taxon>Metazoa</taxon>
        <taxon>Chordata</taxon>
        <taxon>Craniata</taxon>
        <taxon>Vertebrata</taxon>
        <taxon>Euteleostomi</taxon>
        <taxon>Actinopterygii</taxon>
        <taxon>Neopterygii</taxon>
        <taxon>Teleostei</taxon>
        <taxon>Neoteleostei</taxon>
        <taxon>Acanthomorphata</taxon>
        <taxon>Anabantaria</taxon>
        <taxon>Synbranchiformes</taxon>
        <taxon>Mastacembelidae</taxon>
        <taxon>Mastacembelus</taxon>
    </lineage>
</organism>
<dbReference type="Ensembl" id="ENSMAMT00000052465.1">
    <property type="protein sequence ID" value="ENSMAMP00000040786.1"/>
    <property type="gene ID" value="ENSMAMG00000012678.2"/>
</dbReference>
<dbReference type="Gene3D" id="1.10.287.110">
    <property type="entry name" value="DnaJ domain"/>
    <property type="match status" value="1"/>
</dbReference>
<dbReference type="SMART" id="SM00028">
    <property type="entry name" value="TPR"/>
    <property type="match status" value="6"/>
</dbReference>
<dbReference type="PANTHER" id="PTHR44140:SF3">
    <property type="entry name" value="DNAJ HOMOLOG SUBFAMILY C MEMBER 3"/>
    <property type="match status" value="1"/>
</dbReference>
<feature type="repeat" description="TPR" evidence="9">
    <location>
        <begin position="105"/>
        <end position="138"/>
    </location>
</feature>
<feature type="region of interest" description="Disordered" evidence="10">
    <location>
        <begin position="461"/>
        <end position="486"/>
    </location>
</feature>
<accession>A0A7N8WQF7</accession>
<dbReference type="InterPro" id="IPR036869">
    <property type="entry name" value="J_dom_sf"/>
</dbReference>
<dbReference type="FunFam" id="1.25.40.10:FF:000122">
    <property type="entry name" value="DnaJ (Hsp40) homolog, subfamily C, member 3"/>
    <property type="match status" value="1"/>
</dbReference>
<dbReference type="InterPro" id="IPR051727">
    <property type="entry name" value="DnaJ_C3_Co-chaperones"/>
</dbReference>
<evidence type="ECO:0000256" key="4">
    <source>
        <dbReference type="ARBA" id="ARBA00022803"/>
    </source>
</evidence>
<evidence type="ECO:0000256" key="6">
    <source>
        <dbReference type="ARBA" id="ARBA00023157"/>
    </source>
</evidence>
<feature type="repeat" description="TPR" evidence="9">
    <location>
        <begin position="71"/>
        <end position="104"/>
    </location>
</feature>
<evidence type="ECO:0000259" key="11">
    <source>
        <dbReference type="PROSITE" id="PS50076"/>
    </source>
</evidence>
<evidence type="ECO:0000256" key="10">
    <source>
        <dbReference type="SAM" id="MobiDB-lite"/>
    </source>
</evidence>
<keyword evidence="3" id="KW-0677">Repeat</keyword>
<dbReference type="Pfam" id="PF00226">
    <property type="entry name" value="DnaJ"/>
    <property type="match status" value="1"/>
</dbReference>
<dbReference type="InterPro" id="IPR001623">
    <property type="entry name" value="DnaJ_domain"/>
</dbReference>
<dbReference type="SUPFAM" id="SSF48452">
    <property type="entry name" value="TPR-like"/>
    <property type="match status" value="3"/>
</dbReference>
<dbReference type="AlphaFoldDB" id="A0A7N8WQF7"/>
<keyword evidence="6" id="KW-1015">Disulfide bond</keyword>
<evidence type="ECO:0000256" key="2">
    <source>
        <dbReference type="ARBA" id="ARBA00022729"/>
    </source>
</evidence>
<reference evidence="12" key="2">
    <citation type="submission" date="2025-09" db="UniProtKB">
        <authorList>
            <consortium name="Ensembl"/>
        </authorList>
    </citation>
    <scope>IDENTIFICATION</scope>
</reference>
<keyword evidence="5" id="KW-0256">Endoplasmic reticulum</keyword>
<dbReference type="PRINTS" id="PR00625">
    <property type="entry name" value="JDOMAIN"/>
</dbReference>